<evidence type="ECO:0000256" key="3">
    <source>
        <dbReference type="ARBA" id="ARBA00015303"/>
    </source>
</evidence>
<evidence type="ECO:0000256" key="2">
    <source>
        <dbReference type="ARBA" id="ARBA00007717"/>
    </source>
</evidence>
<dbReference type="Gene3D" id="3.40.630.10">
    <property type="entry name" value="Zn peptidases"/>
    <property type="match status" value="1"/>
</dbReference>
<comment type="subcellular location">
    <subcellularLocation>
        <location evidence="1">Membrane</location>
        <topology evidence="1">Single-pass type I membrane protein</topology>
    </subcellularLocation>
</comment>
<dbReference type="PANTHER" id="PTHR21092">
    <property type="entry name" value="NICASTRIN"/>
    <property type="match status" value="1"/>
</dbReference>
<dbReference type="KEGG" id="lgi:LOTGIDRAFT_104663"/>
<evidence type="ECO:0000256" key="6">
    <source>
        <dbReference type="ARBA" id="ARBA00022976"/>
    </source>
</evidence>
<dbReference type="OMA" id="ECVYPGV"/>
<dbReference type="GO" id="GO:0016485">
    <property type="term" value="P:protein processing"/>
    <property type="evidence" value="ECO:0007669"/>
    <property type="project" value="InterPro"/>
</dbReference>
<dbReference type="PANTHER" id="PTHR21092:SF0">
    <property type="entry name" value="NICASTRIN"/>
    <property type="match status" value="1"/>
</dbReference>
<name>V4AJE4_LOTGI</name>
<evidence type="ECO:0000256" key="1">
    <source>
        <dbReference type="ARBA" id="ARBA00004479"/>
    </source>
</evidence>
<keyword evidence="6" id="KW-0914">Notch signaling pathway</keyword>
<dbReference type="InterPro" id="IPR008710">
    <property type="entry name" value="Nicastrin"/>
</dbReference>
<dbReference type="HOGENOM" id="CLU_024257_0_0_1"/>
<dbReference type="SUPFAM" id="SSF53187">
    <property type="entry name" value="Zn-dependent exopeptidases"/>
    <property type="match status" value="1"/>
</dbReference>
<dbReference type="EMBL" id="KB201890">
    <property type="protein sequence ID" value="ESO93681.1"/>
    <property type="molecule type" value="Genomic_DNA"/>
</dbReference>
<dbReference type="InterPro" id="IPR041084">
    <property type="entry name" value="Ncstrn_small"/>
</dbReference>
<dbReference type="GO" id="GO:0007220">
    <property type="term" value="P:Notch receptor processing"/>
    <property type="evidence" value="ECO:0007669"/>
    <property type="project" value="TreeGrafter"/>
</dbReference>
<dbReference type="AlphaFoldDB" id="V4AJE4"/>
<reference evidence="12 13" key="1">
    <citation type="journal article" date="2013" name="Nature">
        <title>Insights into bilaterian evolution from three spiralian genomes.</title>
        <authorList>
            <person name="Simakov O."/>
            <person name="Marletaz F."/>
            <person name="Cho S.J."/>
            <person name="Edsinger-Gonzales E."/>
            <person name="Havlak P."/>
            <person name="Hellsten U."/>
            <person name="Kuo D.H."/>
            <person name="Larsson T."/>
            <person name="Lv J."/>
            <person name="Arendt D."/>
            <person name="Savage R."/>
            <person name="Osoegawa K."/>
            <person name="de Jong P."/>
            <person name="Grimwood J."/>
            <person name="Chapman J.A."/>
            <person name="Shapiro H."/>
            <person name="Aerts A."/>
            <person name="Otillar R.P."/>
            <person name="Terry A.Y."/>
            <person name="Boore J.L."/>
            <person name="Grigoriev I.V."/>
            <person name="Lindberg D.R."/>
            <person name="Seaver E.C."/>
            <person name="Weisblat D.A."/>
            <person name="Putnam N.H."/>
            <person name="Rokhsar D.S."/>
        </authorList>
    </citation>
    <scope>NUCLEOTIDE SEQUENCE [LARGE SCALE GENOMIC DNA]</scope>
</reference>
<evidence type="ECO:0000256" key="9">
    <source>
        <dbReference type="ARBA" id="ARBA00023180"/>
    </source>
</evidence>
<comment type="similarity">
    <text evidence="2">Belongs to the nicastrin family.</text>
</comment>
<dbReference type="STRING" id="225164.V4AJE4"/>
<feature type="transmembrane region" description="Helical" evidence="10">
    <location>
        <begin position="655"/>
        <end position="675"/>
    </location>
</feature>
<dbReference type="GO" id="GO:0007219">
    <property type="term" value="P:Notch signaling pathway"/>
    <property type="evidence" value="ECO:0007669"/>
    <property type="project" value="UniProtKB-KW"/>
</dbReference>
<dbReference type="GO" id="GO:0005886">
    <property type="term" value="C:plasma membrane"/>
    <property type="evidence" value="ECO:0007669"/>
    <property type="project" value="UniProtKB-ARBA"/>
</dbReference>
<gene>
    <name evidence="12" type="ORF">LOTGIDRAFT_104663</name>
</gene>
<proteinExistence type="inferred from homology"/>
<keyword evidence="5" id="KW-0732">Signal</keyword>
<feature type="non-terminal residue" evidence="12">
    <location>
        <position position="1"/>
    </location>
</feature>
<evidence type="ECO:0000259" key="11">
    <source>
        <dbReference type="Pfam" id="PF18266"/>
    </source>
</evidence>
<keyword evidence="8 10" id="KW-0472">Membrane</keyword>
<accession>V4AJE4</accession>
<evidence type="ECO:0000256" key="7">
    <source>
        <dbReference type="ARBA" id="ARBA00022989"/>
    </source>
</evidence>
<dbReference type="Pfam" id="PF05450">
    <property type="entry name" value="Nicastrin"/>
    <property type="match status" value="1"/>
</dbReference>
<evidence type="ECO:0000313" key="13">
    <source>
        <dbReference type="Proteomes" id="UP000030746"/>
    </source>
</evidence>
<keyword evidence="13" id="KW-1185">Reference proteome</keyword>
<keyword evidence="4 10" id="KW-0812">Transmembrane</keyword>
<dbReference type="Proteomes" id="UP000030746">
    <property type="component" value="Unassembled WGS sequence"/>
</dbReference>
<protein>
    <recommendedName>
        <fullName evidence="3">Nicastrin</fullName>
    </recommendedName>
</protein>
<dbReference type="Pfam" id="PF18266">
    <property type="entry name" value="Ncstrn_small"/>
    <property type="match status" value="1"/>
</dbReference>
<evidence type="ECO:0000313" key="12">
    <source>
        <dbReference type="EMBL" id="ESO93681.1"/>
    </source>
</evidence>
<keyword evidence="7 10" id="KW-1133">Transmembrane helix</keyword>
<keyword evidence="9" id="KW-0325">Glycoprotein</keyword>
<dbReference type="RefSeq" id="XP_009055316.1">
    <property type="nucleotide sequence ID" value="XM_009057068.1"/>
</dbReference>
<dbReference type="GeneID" id="20229890"/>
<dbReference type="CTD" id="20229890"/>
<dbReference type="OrthoDB" id="755951at2759"/>
<organism evidence="12 13">
    <name type="scientific">Lottia gigantea</name>
    <name type="common">Giant owl limpet</name>
    <dbReference type="NCBI Taxonomy" id="225164"/>
    <lineage>
        <taxon>Eukaryota</taxon>
        <taxon>Metazoa</taxon>
        <taxon>Spiralia</taxon>
        <taxon>Lophotrochozoa</taxon>
        <taxon>Mollusca</taxon>
        <taxon>Gastropoda</taxon>
        <taxon>Patellogastropoda</taxon>
        <taxon>Lottioidea</taxon>
        <taxon>Lottiidae</taxon>
        <taxon>Lottia</taxon>
    </lineage>
</organism>
<feature type="domain" description="Nicastrin small lobe" evidence="11">
    <location>
        <begin position="13"/>
        <end position="192"/>
    </location>
</feature>
<evidence type="ECO:0000256" key="4">
    <source>
        <dbReference type="ARBA" id="ARBA00022692"/>
    </source>
</evidence>
<evidence type="ECO:0000256" key="8">
    <source>
        <dbReference type="ARBA" id="ARBA00023136"/>
    </source>
</evidence>
<sequence>KEKIYIDLQTQNACFRVLNATHQVGCSSKSGGNVGTLHYLESEEDYNWVLKSGPHTPYIVLITSLDFRKDNVERLVNTKRVNGILVLNILNNQSLSPIPTEGFSADKSCPNDNYGIYSNSSDYQHCKKVKWNAAGDGLYFKDYHDFPMFAISNVTDFNVLVDQCYRKFNKPINGTARSFPICAAQLNDRMDAAKDTITCIRRSNHMTNLKQTRYCDAMGDKNIVATTKMVDKSEQRLNKSVVVVSTRMDSFSMFEYEYQNSDTTVTGIVALLSAAKALRPVRQILQNASKDLMFTFFQGEAFDYIGSSRMVYEMEKNSFPYEIKDDVKSSQIVKLPSISHIIELAQLGHRDEGKLWIHTDPISRGSGSASEIEKMIKYIKDIGTEENVSLDDVGPDQPLPPASVQRFLKKANIPAIVLTDHKQQYTNKFYNSRLDLPDFINASYPDDLNETEKYDYVTEQAKALTHVSTVLAQFLYKLTTGEDITPNISQQIQADELEIAHLLYCFLENPVCELFKQSVSPEDSDDLTKKPFPFYVSVDSNTNQITRLTHSILAQYLGERLVNSTKDDCKQPDSDKVCHFILYNYLWMEGSIKSGSSDREGWCIKSTAILSKAQSPAFIIDNYDWLSEEYSTWTESVWSVFKVRVFLIPSESQKVLTFCVGFGILLVSLVVLYLLSISADILFMSAATSDSQPS</sequence>
<evidence type="ECO:0000256" key="10">
    <source>
        <dbReference type="SAM" id="Phobius"/>
    </source>
</evidence>
<evidence type="ECO:0000256" key="5">
    <source>
        <dbReference type="ARBA" id="ARBA00022729"/>
    </source>
</evidence>